<dbReference type="AlphaFoldDB" id="A0A2N1MF92"/>
<dbReference type="Proteomes" id="UP000233469">
    <property type="component" value="Unassembled WGS sequence"/>
</dbReference>
<feature type="transmembrane region" description="Helical" evidence="2">
    <location>
        <begin position="863"/>
        <end position="882"/>
    </location>
</feature>
<dbReference type="VEuPathDB" id="FungiDB:RhiirA1_472406"/>
<dbReference type="VEuPathDB" id="FungiDB:FUN_022763"/>
<protein>
    <submittedName>
        <fullName evidence="3">Uncharacterized protein</fullName>
    </submittedName>
</protein>
<dbReference type="VEuPathDB" id="FungiDB:RhiirFUN_025261"/>
<feature type="compositionally biased region" description="Acidic residues" evidence="1">
    <location>
        <begin position="1007"/>
        <end position="1026"/>
    </location>
</feature>
<gene>
    <name evidence="3" type="ORF">RhiirC2_856922</name>
</gene>
<name>A0A2N1MF92_9GLOM</name>
<feature type="transmembrane region" description="Helical" evidence="2">
    <location>
        <begin position="932"/>
        <end position="952"/>
    </location>
</feature>
<organism evidence="3 4">
    <name type="scientific">Rhizophagus irregularis</name>
    <dbReference type="NCBI Taxonomy" id="588596"/>
    <lineage>
        <taxon>Eukaryota</taxon>
        <taxon>Fungi</taxon>
        <taxon>Fungi incertae sedis</taxon>
        <taxon>Mucoromycota</taxon>
        <taxon>Glomeromycotina</taxon>
        <taxon>Glomeromycetes</taxon>
        <taxon>Glomerales</taxon>
        <taxon>Glomeraceae</taxon>
        <taxon>Rhizophagus</taxon>
    </lineage>
</organism>
<keyword evidence="2" id="KW-0472">Membrane</keyword>
<keyword evidence="2" id="KW-1133">Transmembrane helix</keyword>
<dbReference type="VEuPathDB" id="FungiDB:FUN_012446"/>
<dbReference type="VEuPathDB" id="FungiDB:RhiirFUN_014674"/>
<evidence type="ECO:0000256" key="1">
    <source>
        <dbReference type="SAM" id="MobiDB-lite"/>
    </source>
</evidence>
<proteinExistence type="predicted"/>
<sequence>MKPNSNKTLWGLLVIFTSVLTIFVTTYVSAYTINTYNHSEGDAYISPMGYFTLTDGSQLLRFYRPLNNGKCNEPDLHLRVLHVNGTMTPFVVQNFSIPKFNFCRIDMDVLSPDYIIVTNLNRDNIFYILYYNISDTDYSLPFGRFIAEVDSDGNILGENWLGHNNYYNGSIVGRLGKFKFIFDSSDTFYYMKLADIHDPDTLEWQKFKITPITGRLQKGESGVISRKDLNLQYDNPIYSFLTIDSGLGFIYSKRYSSQVNAELQPSLYIYVNFYKPENEKKLTEPFIIYQTSTPNLSMNFAMCSVDIKGIGYQCVIQLRKTTEIDPLNKDIYYGHNLVLIVSFLSSGSVTRIVQLTGNYAKADSVVKVPLIYGGYLLMYRNSVLDVDGVQGCLLGGDLFDTNDMFNSTWDIPPNFTIQSPCIFIYNFIYKTFDMIWKITPTDLTIVSTDVPTFLYIEDSELALKSAKISSVNPKYGETITLGRNTLEINYEVPISLSIRNITIYQVNGTNILMRQTTSGKASEFFTIEQNKITLKVLPSTFNVPSAEYHISIDPNFVMQKEINEPINRLQHSSWVVITEAFEDTYAEPFTGSIRLIPEGTKLFYQNKKEFIDQLLQEISLILYASLLDQSYGYKLNAGIKEIIRDNKETILSAIVVLFIIILVFLWAKRKGERNKDNEDNEENEKNEDEEIKYDYIESRIISYGFCLGWEINEPIDRLQHSSWVVITDAFSDTYAESFTGSIRLIPEGTNLFYQDKKEFIDQLLQEISLILPVDRDRLKIKDHQQVDSSTKFEQLIIPLQIEPTRNLSQRNTNNLYHDLNHMILNKQYTEISNYQYASLLDQSYGYKLNAGIKDIIRDNKETILAAIVVFFIIIIVFLWAKRKGESEDSEENEKNEDEESDYLLWILSWMATNVEVLNILSSKIGGFKMFSANFMENTISIIFWFSVVNFIVKDIPQFGIQVYYITHIISYNVIPFLTLVTSSAMIVLNIIGKSYNIMIECQKRRDDDDDGDDDDDDDDDKEAIEA</sequence>
<dbReference type="VEuPathDB" id="FungiDB:RhiirA1_472405"/>
<feature type="region of interest" description="Disordered" evidence="1">
    <location>
        <begin position="1004"/>
        <end position="1026"/>
    </location>
</feature>
<feature type="transmembrane region" description="Helical" evidence="2">
    <location>
        <begin position="649"/>
        <end position="667"/>
    </location>
</feature>
<evidence type="ECO:0000313" key="3">
    <source>
        <dbReference type="EMBL" id="PKK60303.1"/>
    </source>
</evidence>
<accession>A0A2N1MF92</accession>
<feature type="transmembrane region" description="Helical" evidence="2">
    <location>
        <begin position="902"/>
        <end position="920"/>
    </location>
</feature>
<reference evidence="3 4" key="1">
    <citation type="submission" date="2016-04" db="EMBL/GenBank/DDBJ databases">
        <title>Genome analyses suggest a sexual origin of heterokaryosis in a supposedly ancient asexual fungus.</title>
        <authorList>
            <person name="Ropars J."/>
            <person name="Sedzielewska K."/>
            <person name="Noel J."/>
            <person name="Charron P."/>
            <person name="Farinelli L."/>
            <person name="Marton T."/>
            <person name="Kruger M."/>
            <person name="Pelin A."/>
            <person name="Brachmann A."/>
            <person name="Corradi N."/>
        </authorList>
    </citation>
    <scope>NUCLEOTIDE SEQUENCE [LARGE SCALE GENOMIC DNA]</scope>
    <source>
        <strain evidence="3 4">C2</strain>
    </source>
</reference>
<comment type="caution">
    <text evidence="3">The sequence shown here is derived from an EMBL/GenBank/DDBJ whole genome shotgun (WGS) entry which is preliminary data.</text>
</comment>
<dbReference type="VEuPathDB" id="FungiDB:RhiirA1_499782"/>
<evidence type="ECO:0000256" key="2">
    <source>
        <dbReference type="SAM" id="Phobius"/>
    </source>
</evidence>
<keyword evidence="2" id="KW-0812">Transmembrane</keyword>
<reference evidence="3 4" key="2">
    <citation type="submission" date="2017-10" db="EMBL/GenBank/DDBJ databases">
        <title>Extensive intraspecific genome diversity in a model arbuscular mycorrhizal fungus.</title>
        <authorList>
            <person name="Chen E.C.H."/>
            <person name="Morin E."/>
            <person name="Baudet D."/>
            <person name="Noel J."/>
            <person name="Ndikumana S."/>
            <person name="Charron P."/>
            <person name="St-Onge C."/>
            <person name="Giorgi J."/>
            <person name="Grigoriev I.V."/>
            <person name="Roux C."/>
            <person name="Martin F.M."/>
            <person name="Corradi N."/>
        </authorList>
    </citation>
    <scope>NUCLEOTIDE SEQUENCE [LARGE SCALE GENOMIC DNA]</scope>
    <source>
        <strain evidence="3 4">C2</strain>
    </source>
</reference>
<evidence type="ECO:0000313" key="4">
    <source>
        <dbReference type="Proteomes" id="UP000233469"/>
    </source>
</evidence>
<feature type="transmembrane region" description="Helical" evidence="2">
    <location>
        <begin position="964"/>
        <end position="988"/>
    </location>
</feature>
<dbReference type="EMBL" id="LLXL01002643">
    <property type="protein sequence ID" value="PKK60303.1"/>
    <property type="molecule type" value="Genomic_DNA"/>
</dbReference>